<dbReference type="KEGG" id="cstr:CBE89_10830"/>
<reference evidence="2 3" key="1">
    <citation type="submission" date="2017-05" db="EMBL/GenBank/DDBJ databases">
        <title>Complete genome sequence of Corynebacterium striatum KC-Na-1 isolated from Neophocaena asiaeorientalis in Korea.</title>
        <authorList>
            <person name="Kim J.H."/>
            <person name="Lee K."/>
        </authorList>
    </citation>
    <scope>NUCLEOTIDE SEQUENCE [LARGE SCALE GENOMIC DNA]</scope>
    <source>
        <strain evidence="2 3">KC-Na-01</strain>
    </source>
</reference>
<feature type="transmembrane region" description="Helical" evidence="1">
    <location>
        <begin position="148"/>
        <end position="172"/>
    </location>
</feature>
<dbReference type="AlphaFoldDB" id="A0A2Z2J5U4"/>
<organism evidence="2 3">
    <name type="scientific">Corynebacterium striatum</name>
    <dbReference type="NCBI Taxonomy" id="43770"/>
    <lineage>
        <taxon>Bacteria</taxon>
        <taxon>Bacillati</taxon>
        <taxon>Actinomycetota</taxon>
        <taxon>Actinomycetes</taxon>
        <taxon>Mycobacteriales</taxon>
        <taxon>Corynebacteriaceae</taxon>
        <taxon>Corynebacterium</taxon>
    </lineage>
</organism>
<dbReference type="EMBL" id="CP021252">
    <property type="protein sequence ID" value="ART21927.1"/>
    <property type="molecule type" value="Genomic_DNA"/>
</dbReference>
<feature type="transmembrane region" description="Helical" evidence="1">
    <location>
        <begin position="56"/>
        <end position="75"/>
    </location>
</feature>
<proteinExistence type="predicted"/>
<feature type="transmembrane region" description="Helical" evidence="1">
    <location>
        <begin position="538"/>
        <end position="564"/>
    </location>
</feature>
<feature type="transmembrane region" description="Helical" evidence="1">
    <location>
        <begin position="264"/>
        <end position="282"/>
    </location>
</feature>
<feature type="transmembrane region" description="Helical" evidence="1">
    <location>
        <begin position="576"/>
        <end position="596"/>
    </location>
</feature>
<evidence type="ECO:0000313" key="2">
    <source>
        <dbReference type="EMBL" id="ART21927.1"/>
    </source>
</evidence>
<gene>
    <name evidence="2" type="ORF">CBE89_10830</name>
</gene>
<feature type="transmembrane region" description="Helical" evidence="1">
    <location>
        <begin position="222"/>
        <end position="243"/>
    </location>
</feature>
<evidence type="ECO:0000313" key="3">
    <source>
        <dbReference type="Proteomes" id="UP000250197"/>
    </source>
</evidence>
<keyword evidence="1" id="KW-0812">Transmembrane</keyword>
<keyword evidence="1" id="KW-1133">Transmembrane helix</keyword>
<sequence length="604" mass="64920">MLLDNQSSNQSDLERAMSHIAHNDNAELSTKEAVKLSYLAKQSLEDQPPKSLLDKYSFFFGAFAFVLPLFFSAFLTTAQRRALKVPAASLHQLGVARKKLWRIFHLRLLFLVLSISICAIVTGALIPHFFRDQLANLGSVPGRDVALPWKWCGLLLVSAVLPPVFSALTTALPIRFHKTHTAEHKLSSKWKRASAGTIPALCGLALATVLFAGVVGPEIFTTLAPIPTLALAFAVALPLTISIKSNAPTSPSDLARRFLSSHRFLPLIGLGLLSSTVGMAIFSSSLAASMTASEAESYAPIVPPDQAILTLPAETDSVNGTAQSSLVAQGDLPEPISVQRLSAGLPMDPNISGAFGVLSVHDIDSWEKLTDERLTSDERNTLERGGVLVRDEKLVDASHTQITDSSGKSHILDAQESSFGHYWGRQVGGVVLEATTQQLGLPTNSPLWVFDGLSAQKAERVPKVANELGIPPEDIQLSKGYETETPLSFYISLTAALLSAIAIALVVSRGLSSSMKALHTAFFHLGLSRDWSIKSLSWAINFICFSSLVIGTFSGLAPLAGFSFLLGDGFLFAIDWTAMGLTIIAVLLGTVIGAFAQRNRLNQR</sequence>
<keyword evidence="1" id="KW-0472">Membrane</keyword>
<dbReference type="Proteomes" id="UP000250197">
    <property type="component" value="Chromosome"/>
</dbReference>
<evidence type="ECO:0000256" key="1">
    <source>
        <dbReference type="SAM" id="Phobius"/>
    </source>
</evidence>
<feature type="transmembrane region" description="Helical" evidence="1">
    <location>
        <begin position="193"/>
        <end position="216"/>
    </location>
</feature>
<feature type="transmembrane region" description="Helical" evidence="1">
    <location>
        <begin position="487"/>
        <end position="507"/>
    </location>
</feature>
<feature type="transmembrane region" description="Helical" evidence="1">
    <location>
        <begin position="108"/>
        <end position="128"/>
    </location>
</feature>
<protein>
    <submittedName>
        <fullName evidence="2">Uncharacterized protein</fullName>
    </submittedName>
</protein>
<accession>A0A2Z2J5U4</accession>
<name>A0A2Z2J5U4_CORST</name>